<proteinExistence type="predicted"/>
<evidence type="ECO:0000313" key="1">
    <source>
        <dbReference type="EnsemblMetazoa" id="PPA09512.1"/>
    </source>
</evidence>
<reference evidence="1" key="2">
    <citation type="submission" date="2022-06" db="UniProtKB">
        <authorList>
            <consortium name="EnsemblMetazoa"/>
        </authorList>
    </citation>
    <scope>IDENTIFICATION</scope>
    <source>
        <strain evidence="1">PS312</strain>
    </source>
</reference>
<dbReference type="Proteomes" id="UP000005239">
    <property type="component" value="Unassembled WGS sequence"/>
</dbReference>
<evidence type="ECO:0000313" key="2">
    <source>
        <dbReference type="Proteomes" id="UP000005239"/>
    </source>
</evidence>
<accession>A0A8R1UAP4</accession>
<gene>
    <name evidence="1" type="primary">WBGene00099066</name>
</gene>
<reference evidence="2" key="1">
    <citation type="journal article" date="2008" name="Nat. Genet.">
        <title>The Pristionchus pacificus genome provides a unique perspective on nematode lifestyle and parasitism.</title>
        <authorList>
            <person name="Dieterich C."/>
            <person name="Clifton S.W."/>
            <person name="Schuster L.N."/>
            <person name="Chinwalla A."/>
            <person name="Delehaunty K."/>
            <person name="Dinkelacker I."/>
            <person name="Fulton L."/>
            <person name="Fulton R."/>
            <person name="Godfrey J."/>
            <person name="Minx P."/>
            <person name="Mitreva M."/>
            <person name="Roeseler W."/>
            <person name="Tian H."/>
            <person name="Witte H."/>
            <person name="Yang S.P."/>
            <person name="Wilson R.K."/>
            <person name="Sommer R.J."/>
        </authorList>
    </citation>
    <scope>NUCLEOTIDE SEQUENCE [LARGE SCALE GENOMIC DNA]</scope>
    <source>
        <strain evidence="2">PS312</strain>
    </source>
</reference>
<name>A0A2A6C134_PRIPA</name>
<dbReference type="EnsemblMetazoa" id="PPA09512.1">
    <property type="protein sequence ID" value="PPA09512.1"/>
    <property type="gene ID" value="WBGene00099066"/>
</dbReference>
<protein>
    <submittedName>
        <fullName evidence="1">Uncharacterized protein</fullName>
    </submittedName>
</protein>
<sequence length="97" mass="10953">MHSTTVVCLLLLAVVALTTALPTRGAAAESIGRQKKWYNWNDPQEMPSKKWYDWQDMPAADKIKRGGGAAFGGLNSAELHNYRYHPENPFEFNFGRL</sequence>
<dbReference type="AlphaFoldDB" id="A0A2A6C134"/>
<accession>A0A2A6C134</accession>
<keyword evidence="2" id="KW-1185">Reference proteome</keyword>
<organism evidence="1 2">
    <name type="scientific">Pristionchus pacificus</name>
    <name type="common">Parasitic nematode worm</name>
    <dbReference type="NCBI Taxonomy" id="54126"/>
    <lineage>
        <taxon>Eukaryota</taxon>
        <taxon>Metazoa</taxon>
        <taxon>Ecdysozoa</taxon>
        <taxon>Nematoda</taxon>
        <taxon>Chromadorea</taxon>
        <taxon>Rhabditida</taxon>
        <taxon>Rhabditina</taxon>
        <taxon>Diplogasteromorpha</taxon>
        <taxon>Diplogasteroidea</taxon>
        <taxon>Neodiplogasteridae</taxon>
        <taxon>Pristionchus</taxon>
    </lineage>
</organism>